<name>A0ABW5EPI5_9BURK</name>
<dbReference type="Pfam" id="PF13557">
    <property type="entry name" value="Phenol_MetA_deg"/>
    <property type="match status" value="1"/>
</dbReference>
<organism evidence="2 3">
    <name type="scientific">Delftia deserti</name>
    <dbReference type="NCBI Taxonomy" id="1651218"/>
    <lineage>
        <taxon>Bacteria</taxon>
        <taxon>Pseudomonadati</taxon>
        <taxon>Pseudomonadota</taxon>
        <taxon>Betaproteobacteria</taxon>
        <taxon>Burkholderiales</taxon>
        <taxon>Comamonadaceae</taxon>
        <taxon>Delftia</taxon>
    </lineage>
</organism>
<reference evidence="3" key="1">
    <citation type="journal article" date="2019" name="Int. J. Syst. Evol. Microbiol.">
        <title>The Global Catalogue of Microorganisms (GCM) 10K type strain sequencing project: providing services to taxonomists for standard genome sequencing and annotation.</title>
        <authorList>
            <consortium name="The Broad Institute Genomics Platform"/>
            <consortium name="The Broad Institute Genome Sequencing Center for Infectious Disease"/>
            <person name="Wu L."/>
            <person name="Ma J."/>
        </authorList>
    </citation>
    <scope>NUCLEOTIDE SEQUENCE [LARGE SCALE GENOMIC DNA]</scope>
    <source>
        <strain evidence="3">CCUG 62793</strain>
    </source>
</reference>
<dbReference type="EMBL" id="JBHUIG010000013">
    <property type="protein sequence ID" value="MFD2319848.1"/>
    <property type="molecule type" value="Genomic_DNA"/>
</dbReference>
<comment type="caution">
    <text evidence="2">The sequence shown here is derived from an EMBL/GenBank/DDBJ whole genome shotgun (WGS) entry which is preliminary data.</text>
</comment>
<feature type="signal peptide" evidence="1">
    <location>
        <begin position="1"/>
        <end position="28"/>
    </location>
</feature>
<accession>A0ABW5EPI5</accession>
<dbReference type="Proteomes" id="UP001597287">
    <property type="component" value="Unassembled WGS sequence"/>
</dbReference>
<sequence>MIFHMITQCTRLALTVAGIFSMATGAHAQGHYVPGVEGMESGTVPPPGFYYAGYWVNYRIGSMRAPGTDTNLPGSNKATITALTNRFIWVQKVDFLGADWGMDLIVPVARSSFRMDTLGLRENHSGVGDVYVSPLGLAWHGDRWDAGVQLGLWLDSASADGPADIGKGFKTWMLSAGATYYFDTAKTWSVAAMTRTERNGRNDQGFRNGNQFTVEWALGKRFGVMQAGLVGYSQVQVSHDSGLGASQKKSSRHGLGVEFNYAFPAQKINLKTAVYKDYGVEAGTGPQPSGSTLRLALYKAF</sequence>
<protein>
    <submittedName>
        <fullName evidence="2">Transporter</fullName>
    </submittedName>
</protein>
<dbReference type="InterPro" id="IPR025737">
    <property type="entry name" value="FApF"/>
</dbReference>
<gene>
    <name evidence="2" type="ORF">ACFSPV_14140</name>
</gene>
<evidence type="ECO:0000256" key="1">
    <source>
        <dbReference type="SAM" id="SignalP"/>
    </source>
</evidence>
<feature type="chain" id="PRO_5047462998" evidence="1">
    <location>
        <begin position="29"/>
        <end position="301"/>
    </location>
</feature>
<keyword evidence="1" id="KW-0732">Signal</keyword>
<proteinExistence type="predicted"/>
<dbReference type="RefSeq" id="WP_232245876.1">
    <property type="nucleotide sequence ID" value="NZ_JBHSIH010000001.1"/>
</dbReference>
<evidence type="ECO:0000313" key="2">
    <source>
        <dbReference type="EMBL" id="MFD2319848.1"/>
    </source>
</evidence>
<keyword evidence="3" id="KW-1185">Reference proteome</keyword>
<evidence type="ECO:0000313" key="3">
    <source>
        <dbReference type="Proteomes" id="UP001597287"/>
    </source>
</evidence>